<dbReference type="RefSeq" id="WP_234864795.1">
    <property type="nucleotide sequence ID" value="NZ_JAKEVY010000002.1"/>
</dbReference>
<name>A0ABS9BEW9_9BACT</name>
<accession>A0ABS9BEW9</accession>
<dbReference type="CDD" id="cd16343">
    <property type="entry name" value="LMWPTP"/>
    <property type="match status" value="1"/>
</dbReference>
<comment type="caution">
    <text evidence="6">The sequence shown here is derived from an EMBL/GenBank/DDBJ whole genome shotgun (WGS) entry which is preliminary data.</text>
</comment>
<comment type="similarity">
    <text evidence="1">Belongs to the low molecular weight phosphotyrosine protein phosphatase family.</text>
</comment>
<dbReference type="InterPro" id="IPR017867">
    <property type="entry name" value="Tyr_phospatase_low_mol_wt"/>
</dbReference>
<dbReference type="Gene3D" id="3.40.50.2300">
    <property type="match status" value="1"/>
</dbReference>
<evidence type="ECO:0000256" key="2">
    <source>
        <dbReference type="ARBA" id="ARBA00013064"/>
    </source>
</evidence>
<dbReference type="Proteomes" id="UP001200145">
    <property type="component" value="Unassembled WGS sequence"/>
</dbReference>
<dbReference type="Pfam" id="PF01451">
    <property type="entry name" value="LMWPc"/>
    <property type="match status" value="1"/>
</dbReference>
<protein>
    <recommendedName>
        <fullName evidence="2">protein-tyrosine-phosphatase</fullName>
        <ecNumber evidence="2">3.1.3.48</ecNumber>
    </recommendedName>
</protein>
<keyword evidence="7" id="KW-1185">Reference proteome</keyword>
<feature type="domain" description="Phosphotyrosine protein phosphatase I" evidence="5">
    <location>
        <begin position="1"/>
        <end position="149"/>
    </location>
</feature>
<dbReference type="SMART" id="SM00226">
    <property type="entry name" value="LMWPc"/>
    <property type="match status" value="1"/>
</dbReference>
<keyword evidence="3" id="KW-0378">Hydrolase</keyword>
<dbReference type="PRINTS" id="PR00719">
    <property type="entry name" value="LMWPTPASE"/>
</dbReference>
<evidence type="ECO:0000313" key="7">
    <source>
        <dbReference type="Proteomes" id="UP001200145"/>
    </source>
</evidence>
<dbReference type="EC" id="3.1.3.48" evidence="2"/>
<evidence type="ECO:0000256" key="4">
    <source>
        <dbReference type="ARBA" id="ARBA00022912"/>
    </source>
</evidence>
<dbReference type="InterPro" id="IPR036196">
    <property type="entry name" value="Ptyr_pPase_sf"/>
</dbReference>
<dbReference type="PANTHER" id="PTHR11717:SF7">
    <property type="entry name" value="LOW MOLECULAR WEIGHT PHOSPHOTYROSINE PROTEIN PHOSPHATASE"/>
    <property type="match status" value="1"/>
</dbReference>
<gene>
    <name evidence="6" type="ORF">L0U88_06440</name>
</gene>
<evidence type="ECO:0000256" key="1">
    <source>
        <dbReference type="ARBA" id="ARBA00011063"/>
    </source>
</evidence>
<keyword evidence="4" id="KW-0904">Protein phosphatase</keyword>
<organism evidence="6 7">
    <name type="scientific">Flavihumibacter fluminis</name>
    <dbReference type="NCBI Taxonomy" id="2909236"/>
    <lineage>
        <taxon>Bacteria</taxon>
        <taxon>Pseudomonadati</taxon>
        <taxon>Bacteroidota</taxon>
        <taxon>Chitinophagia</taxon>
        <taxon>Chitinophagales</taxon>
        <taxon>Chitinophagaceae</taxon>
        <taxon>Flavihumibacter</taxon>
    </lineage>
</organism>
<dbReference type="EMBL" id="JAKEVY010000002">
    <property type="protein sequence ID" value="MCF1714261.1"/>
    <property type="molecule type" value="Genomic_DNA"/>
</dbReference>
<dbReference type="PANTHER" id="PTHR11717">
    <property type="entry name" value="LOW MOLECULAR WEIGHT PROTEIN TYROSINE PHOSPHATASE"/>
    <property type="match status" value="1"/>
</dbReference>
<dbReference type="InterPro" id="IPR023485">
    <property type="entry name" value="Ptyr_pPase"/>
</dbReference>
<dbReference type="SUPFAM" id="SSF52788">
    <property type="entry name" value="Phosphotyrosine protein phosphatases I"/>
    <property type="match status" value="1"/>
</dbReference>
<evidence type="ECO:0000259" key="5">
    <source>
        <dbReference type="SMART" id="SM00226"/>
    </source>
</evidence>
<dbReference type="InterPro" id="IPR050438">
    <property type="entry name" value="LMW_PTPase"/>
</dbReference>
<reference evidence="6 7" key="1">
    <citation type="submission" date="2022-01" db="EMBL/GenBank/DDBJ databases">
        <title>Flavihumibacter sp. nov., isolated from sediment of a river.</title>
        <authorList>
            <person name="Liu H."/>
        </authorList>
    </citation>
    <scope>NUCLEOTIDE SEQUENCE [LARGE SCALE GENOMIC DNA]</scope>
    <source>
        <strain evidence="6 7">RY-1</strain>
    </source>
</reference>
<evidence type="ECO:0000256" key="3">
    <source>
        <dbReference type="ARBA" id="ARBA00022801"/>
    </source>
</evidence>
<evidence type="ECO:0000313" key="6">
    <source>
        <dbReference type="EMBL" id="MCF1714261.1"/>
    </source>
</evidence>
<sequence>MKILMVCLGNICRSPLAEGILQAKAAAAGLNWQIDSAGTNGYHVGESPHPLSQKVAKINGIDISMQRARRFRAADFEEFDLIFAMAEDVIDEMKSIARHRFDSAKVDLLMNVLQPGKNLDVPDPWYGTEPGYHDVFAMISQACDKLIENHQ</sequence>
<proteinExistence type="inferred from homology"/>